<dbReference type="Gene3D" id="3.40.50.1110">
    <property type="entry name" value="SGNH hydrolase"/>
    <property type="match status" value="1"/>
</dbReference>
<organism evidence="1 2">
    <name type="scientific">Elliptochloris bilobata</name>
    <dbReference type="NCBI Taxonomy" id="381761"/>
    <lineage>
        <taxon>Eukaryota</taxon>
        <taxon>Viridiplantae</taxon>
        <taxon>Chlorophyta</taxon>
        <taxon>core chlorophytes</taxon>
        <taxon>Trebouxiophyceae</taxon>
        <taxon>Trebouxiophyceae incertae sedis</taxon>
        <taxon>Elliptochloris clade</taxon>
        <taxon>Elliptochloris</taxon>
    </lineage>
</organism>
<dbReference type="CDD" id="cd00229">
    <property type="entry name" value="SGNH_hydrolase"/>
    <property type="match status" value="1"/>
</dbReference>
<proteinExistence type="predicted"/>
<reference evidence="1 2" key="1">
    <citation type="journal article" date="2024" name="Nat. Commun.">
        <title>Phylogenomics reveals the evolutionary origins of lichenization in chlorophyte algae.</title>
        <authorList>
            <person name="Puginier C."/>
            <person name="Libourel C."/>
            <person name="Otte J."/>
            <person name="Skaloud P."/>
            <person name="Haon M."/>
            <person name="Grisel S."/>
            <person name="Petersen M."/>
            <person name="Berrin J.G."/>
            <person name="Delaux P.M."/>
            <person name="Dal Grande F."/>
            <person name="Keller J."/>
        </authorList>
    </citation>
    <scope>NUCLEOTIDE SEQUENCE [LARGE SCALE GENOMIC DNA]</scope>
    <source>
        <strain evidence="1 2">SAG 245.80</strain>
    </source>
</reference>
<keyword evidence="2" id="KW-1185">Reference proteome</keyword>
<dbReference type="PANTHER" id="PTHR34407:SF1">
    <property type="entry name" value="SGNH HYDROLASE-TYPE ESTERASE DOMAIN-CONTAINING PROTEIN"/>
    <property type="match status" value="1"/>
</dbReference>
<dbReference type="AlphaFoldDB" id="A0AAW1QYZ9"/>
<dbReference type="SUPFAM" id="SSF52266">
    <property type="entry name" value="SGNH hydrolase"/>
    <property type="match status" value="1"/>
</dbReference>
<accession>A0AAW1QYZ9</accession>
<comment type="caution">
    <text evidence="1">The sequence shown here is derived from an EMBL/GenBank/DDBJ whole genome shotgun (WGS) entry which is preliminary data.</text>
</comment>
<protein>
    <recommendedName>
        <fullName evidence="3">SGNH hydrolase-type esterase domain-containing protein</fullName>
    </recommendedName>
</protein>
<dbReference type="Proteomes" id="UP001445335">
    <property type="component" value="Unassembled WGS sequence"/>
</dbReference>
<dbReference type="EMBL" id="JALJOU010000064">
    <property type="protein sequence ID" value="KAK9826476.1"/>
    <property type="molecule type" value="Genomic_DNA"/>
</dbReference>
<evidence type="ECO:0008006" key="3">
    <source>
        <dbReference type="Google" id="ProtNLM"/>
    </source>
</evidence>
<evidence type="ECO:0000313" key="1">
    <source>
        <dbReference type="EMBL" id="KAK9826476.1"/>
    </source>
</evidence>
<dbReference type="InterPro" id="IPR036514">
    <property type="entry name" value="SGNH_hydro_sf"/>
</dbReference>
<name>A0AAW1QYZ9_9CHLO</name>
<evidence type="ECO:0000313" key="2">
    <source>
        <dbReference type="Proteomes" id="UP001445335"/>
    </source>
</evidence>
<sequence>MDPEFDDCNGVKYEDQGWYKLEVPMYKRAPVGPLQQLAVLLPLLDDSTGVQPAPGNTTELLERVFDRPLRFHESELARSVSHAGDASRLRLTLGKLLRGEPISVVILGGSIDIGADLDTAHDAYFVHVSEWISRTFPTANGSAHTFHNAARASTGSPYYASCLHDQVPQEDADLVFLEFDVNDNVQTPYMNNGHRRSLEVLMRKLLQFPNHPAVVYLHWWSPSLNQGQRSFWNHTVQPESGLLASYYGLPALSARDVFFQRWARNDVGFRSRDFMCNQNHPNYLGHQYMADLVIGFLQSQLAATALFPPTPADAARAALPLPEPMLPGNFETRSLACLRDEALRDAARQSGPGGFQWVDDLTHYGAHRWGWASTQPGETLEIKMDTRNPMLASPSMRVVLGVGVLMSYEGMGTGLLECVRGCHCAVTHLDCHWDKPMSIKEWWHMKVTQSSECVLRLTNAQATSSGGHKLKLEALTLRPAGVDALGLATGDSSEWFNHAHYRNRTSLYGEGVRGWRDGKPLPEAG</sequence>
<gene>
    <name evidence="1" type="ORF">WJX81_003204</name>
</gene>
<dbReference type="PANTHER" id="PTHR34407">
    <property type="entry name" value="EXPRESSED PROTEIN"/>
    <property type="match status" value="1"/>
</dbReference>